<dbReference type="Pfam" id="PF22725">
    <property type="entry name" value="GFO_IDH_MocA_C3"/>
    <property type="match status" value="1"/>
</dbReference>
<protein>
    <submittedName>
        <fullName evidence="5">Scyllo-inositol 2-dehydrogenase (NAD(+))</fullName>
    </submittedName>
</protein>
<organism evidence="5 6">
    <name type="scientific">Thermus thermophilus</name>
    <dbReference type="NCBI Taxonomy" id="274"/>
    <lineage>
        <taxon>Bacteria</taxon>
        <taxon>Thermotogati</taxon>
        <taxon>Deinococcota</taxon>
        <taxon>Deinococci</taxon>
        <taxon>Thermales</taxon>
        <taxon>Thermaceae</taxon>
        <taxon>Thermus</taxon>
    </lineage>
</organism>
<evidence type="ECO:0000313" key="6">
    <source>
        <dbReference type="Proteomes" id="UP000279841"/>
    </source>
</evidence>
<dbReference type="EMBL" id="LR027519">
    <property type="protein sequence ID" value="VCU54588.1"/>
    <property type="molecule type" value="Genomic_DNA"/>
</dbReference>
<dbReference type="InterPro" id="IPR036291">
    <property type="entry name" value="NAD(P)-bd_dom_sf"/>
</dbReference>
<dbReference type="InterPro" id="IPR030827">
    <property type="entry name" value="Myo_inos_IolG"/>
</dbReference>
<dbReference type="RefSeq" id="WP_014511061.1">
    <property type="nucleotide sequence ID" value="NZ_LR027519.1"/>
</dbReference>
<dbReference type="PANTHER" id="PTHR42840:SF3">
    <property type="entry name" value="BINDING ROSSMANN FOLD OXIDOREDUCTASE, PUTATIVE (AFU_ORTHOLOGUE AFUA_2G10240)-RELATED"/>
    <property type="match status" value="1"/>
</dbReference>
<feature type="domain" description="Gfo/Idh/MocA-like oxidoreductase N-terminal" evidence="3">
    <location>
        <begin position="4"/>
        <end position="123"/>
    </location>
</feature>
<reference evidence="5 6" key="1">
    <citation type="submission" date="2018-10" db="EMBL/GenBank/DDBJ databases">
        <authorList>
            <person name="Peiro R."/>
            <person name="Begona"/>
            <person name="Cbmso G."/>
            <person name="Lopez M."/>
            <person name="Gonzalez S."/>
            <person name="Sacristan E."/>
            <person name="Castillo E."/>
        </authorList>
    </citation>
    <scope>NUCLEOTIDE SEQUENCE [LARGE SCALE GENOMIC DNA]</scope>
    <source>
        <strain evidence="5">TTHNAR1</strain>
        <plasmid evidence="6">3</plasmid>
    </source>
</reference>
<dbReference type="Pfam" id="PF01408">
    <property type="entry name" value="GFO_IDH_MocA"/>
    <property type="match status" value="1"/>
</dbReference>
<dbReference type="Gene3D" id="3.30.360.10">
    <property type="entry name" value="Dihydrodipicolinate Reductase, domain 2"/>
    <property type="match status" value="1"/>
</dbReference>
<name>A0A3P4AVX9_THETH</name>
<dbReference type="Proteomes" id="UP000279841">
    <property type="component" value="Plasmid 3"/>
</dbReference>
<gene>
    <name evidence="5" type="primary">iolX</name>
    <name evidence="5" type="ORF">TTHNP3_00101</name>
</gene>
<dbReference type="SUPFAM" id="SSF51735">
    <property type="entry name" value="NAD(P)-binding Rossmann-fold domains"/>
    <property type="match status" value="1"/>
</dbReference>
<evidence type="ECO:0000256" key="1">
    <source>
        <dbReference type="ARBA" id="ARBA00010928"/>
    </source>
</evidence>
<evidence type="ECO:0000259" key="4">
    <source>
        <dbReference type="Pfam" id="PF22725"/>
    </source>
</evidence>
<dbReference type="AlphaFoldDB" id="A0A3P4AVX9"/>
<sequence>MKRLNVALLGAGRMGQVHAELLASIPEVAVVAVADPVRENAERGAFLARASRVYPDPVEALEDTEVEAVVIVTPTPSHAPLIREAARRGKAIFCEKPVALDLASTKEALGEVEARGVPFQIGFQRRFDPGYARAKELLEEGELGRIDQFRAVGRDPAPPPLEYLRHSGGIVLDMSVHDLDLARFLVGEVEEVLAWGAVRVDPRIGEIGDWDTVTLLLRFQNGALGVVENSRQAVYGYDIRTEVFGERGKLVVEALPKTPLYRYGPEEEVRLDHYHFFMDRFREAYRLELKAFARGVLEGQPLSPGVRDALESLRLALAATKSLKEGRPVRVAEVA</sequence>
<dbReference type="InterPro" id="IPR055170">
    <property type="entry name" value="GFO_IDH_MocA-like_dom"/>
</dbReference>
<keyword evidence="2" id="KW-0560">Oxidoreductase</keyword>
<evidence type="ECO:0000256" key="2">
    <source>
        <dbReference type="ARBA" id="ARBA00023002"/>
    </source>
</evidence>
<evidence type="ECO:0000313" key="5">
    <source>
        <dbReference type="EMBL" id="VCU54588.1"/>
    </source>
</evidence>
<dbReference type="SUPFAM" id="SSF55347">
    <property type="entry name" value="Glyceraldehyde-3-phosphate dehydrogenase-like, C-terminal domain"/>
    <property type="match status" value="1"/>
</dbReference>
<geneLocation type="plasmid" evidence="5 6">
    <name>3</name>
</geneLocation>
<evidence type="ECO:0000259" key="3">
    <source>
        <dbReference type="Pfam" id="PF01408"/>
    </source>
</evidence>
<dbReference type="GO" id="GO:0016491">
    <property type="term" value="F:oxidoreductase activity"/>
    <property type="evidence" value="ECO:0007669"/>
    <property type="project" value="UniProtKB-KW"/>
</dbReference>
<dbReference type="NCBIfam" id="TIGR04380">
    <property type="entry name" value="myo_inos_iolG"/>
    <property type="match status" value="1"/>
</dbReference>
<comment type="similarity">
    <text evidence="1">Belongs to the Gfo/Idh/MocA family.</text>
</comment>
<dbReference type="PANTHER" id="PTHR42840">
    <property type="entry name" value="NAD(P)-BINDING ROSSMANN-FOLD SUPERFAMILY PROTEIN-RELATED"/>
    <property type="match status" value="1"/>
</dbReference>
<keyword evidence="5" id="KW-0614">Plasmid</keyword>
<dbReference type="GO" id="GO:0000166">
    <property type="term" value="F:nucleotide binding"/>
    <property type="evidence" value="ECO:0007669"/>
    <property type="project" value="InterPro"/>
</dbReference>
<accession>A0A3P4AVX9</accession>
<dbReference type="InterPro" id="IPR000683">
    <property type="entry name" value="Gfo/Idh/MocA-like_OxRdtase_N"/>
</dbReference>
<proteinExistence type="inferred from homology"/>
<feature type="domain" description="GFO/IDH/MocA-like oxidoreductase" evidence="4">
    <location>
        <begin position="131"/>
        <end position="250"/>
    </location>
</feature>
<dbReference type="Gene3D" id="3.40.50.720">
    <property type="entry name" value="NAD(P)-binding Rossmann-like Domain"/>
    <property type="match status" value="1"/>
</dbReference>